<dbReference type="EMBL" id="JFKC01000031">
    <property type="protein sequence ID" value="OSQ44328.1"/>
    <property type="molecule type" value="Genomic_DNA"/>
</dbReference>
<proteinExistence type="predicted"/>
<sequence length="119" mass="12691">MQPLIHKASLTELFVDPHRLGLMPGDIAHLKAEDDGSVTVYHEKCSGLPFGFGKPGLRRIGKLGPKATALILPALASCAQLRVRIADVEFAHINPTGSCSVSISVWGHPSDLDPELATD</sequence>
<dbReference type="STRING" id="1123756.MGEO_19135"/>
<name>A0A1X4NCE3_9RHOB</name>
<accession>A0A1X4NCE3</accession>
<gene>
    <name evidence="1" type="ORF">MGEO_19135</name>
</gene>
<protein>
    <submittedName>
        <fullName evidence="1">Uncharacterized protein</fullName>
    </submittedName>
</protein>
<organism evidence="1 2">
    <name type="scientific">Marivita geojedonensis</name>
    <dbReference type="NCBI Taxonomy" id="1123756"/>
    <lineage>
        <taxon>Bacteria</taxon>
        <taxon>Pseudomonadati</taxon>
        <taxon>Pseudomonadota</taxon>
        <taxon>Alphaproteobacteria</taxon>
        <taxon>Rhodobacterales</taxon>
        <taxon>Roseobacteraceae</taxon>
        <taxon>Marivita</taxon>
    </lineage>
</organism>
<evidence type="ECO:0000313" key="1">
    <source>
        <dbReference type="EMBL" id="OSQ44328.1"/>
    </source>
</evidence>
<dbReference type="RefSeq" id="WP_085641362.1">
    <property type="nucleotide sequence ID" value="NZ_JFKC01000031.1"/>
</dbReference>
<dbReference type="OrthoDB" id="7865984at2"/>
<evidence type="ECO:0000313" key="2">
    <source>
        <dbReference type="Proteomes" id="UP000193926"/>
    </source>
</evidence>
<dbReference type="Proteomes" id="UP000193926">
    <property type="component" value="Unassembled WGS sequence"/>
</dbReference>
<reference evidence="1 2" key="1">
    <citation type="submission" date="2014-03" db="EMBL/GenBank/DDBJ databases">
        <title>The draft genome sequence of Marivita geojedonensis KCTC 23882.</title>
        <authorList>
            <person name="Lai Q."/>
            <person name="Shao Z."/>
        </authorList>
    </citation>
    <scope>NUCLEOTIDE SEQUENCE [LARGE SCALE GENOMIC DNA]</scope>
    <source>
        <strain evidence="1 2">DPG-138</strain>
    </source>
</reference>
<comment type="caution">
    <text evidence="1">The sequence shown here is derived from an EMBL/GenBank/DDBJ whole genome shotgun (WGS) entry which is preliminary data.</text>
</comment>
<keyword evidence="2" id="KW-1185">Reference proteome</keyword>
<dbReference type="AlphaFoldDB" id="A0A1X4NCE3"/>